<evidence type="ECO:0000256" key="1">
    <source>
        <dbReference type="SAM" id="Phobius"/>
    </source>
</evidence>
<evidence type="ECO:0000259" key="2">
    <source>
        <dbReference type="Pfam" id="PF11846"/>
    </source>
</evidence>
<evidence type="ECO:0000313" key="3">
    <source>
        <dbReference type="EMBL" id="GAA3898028.1"/>
    </source>
</evidence>
<dbReference type="Proteomes" id="UP001499994">
    <property type="component" value="Unassembled WGS sequence"/>
</dbReference>
<sequence length="274" mass="31198">MIRLHPWQGWGLGSFRMQFQHYMASRSSPNLSLELMGHPHNEVFYTWVEGGVIALAGIVILAWAGIRLLILNRTYSRLMTGVALVPIALHTQVEFPLYYSVAHVLTLLLIMRNLDVQVCSLRTQRGTSAKRDVAFNGARIAVVAGCIWGLFTLFGSLRASFILSHYEDQTLPDIGVIKHLNVSWLLHSRYEYDLLTEGMLEYSVRGDKGLLVGFLRDNAQWLATHTEPDSYANQIDVLHYLLRNEEACTYSIEANKLFPWDKRFSRKCLLSGIK</sequence>
<gene>
    <name evidence="3" type="ORF">GCM10022405_24140</name>
</gene>
<protein>
    <recommendedName>
        <fullName evidence="2">Virulence factor membrane-bound polymerase C-terminal domain-containing protein</fullName>
    </recommendedName>
</protein>
<dbReference type="PANTHER" id="PTHR37422:SF21">
    <property type="entry name" value="EXOQ-LIKE PROTEIN"/>
    <property type="match status" value="1"/>
</dbReference>
<keyword evidence="1" id="KW-0472">Membrane</keyword>
<feature type="transmembrane region" description="Helical" evidence="1">
    <location>
        <begin position="44"/>
        <end position="63"/>
    </location>
</feature>
<proteinExistence type="predicted"/>
<dbReference type="InterPro" id="IPR051533">
    <property type="entry name" value="WaaL-like"/>
</dbReference>
<feature type="transmembrane region" description="Helical" evidence="1">
    <location>
        <begin position="135"/>
        <end position="157"/>
    </location>
</feature>
<organism evidence="3 4">
    <name type="scientific">Gibbsiella dentisursi</name>
    <dbReference type="NCBI Taxonomy" id="796890"/>
    <lineage>
        <taxon>Bacteria</taxon>
        <taxon>Pseudomonadati</taxon>
        <taxon>Pseudomonadota</taxon>
        <taxon>Gammaproteobacteria</taxon>
        <taxon>Enterobacterales</taxon>
        <taxon>Yersiniaceae</taxon>
        <taxon>Gibbsiella</taxon>
    </lineage>
</organism>
<keyword evidence="1" id="KW-0812">Transmembrane</keyword>
<dbReference type="PANTHER" id="PTHR37422">
    <property type="entry name" value="TEICHURONIC ACID BIOSYNTHESIS PROTEIN TUAE"/>
    <property type="match status" value="1"/>
</dbReference>
<dbReference type="EMBL" id="BAABDG010000003">
    <property type="protein sequence ID" value="GAA3898028.1"/>
    <property type="molecule type" value="Genomic_DNA"/>
</dbReference>
<feature type="domain" description="Virulence factor membrane-bound polymerase C-terminal" evidence="2">
    <location>
        <begin position="84"/>
        <end position="263"/>
    </location>
</feature>
<keyword evidence="4" id="KW-1185">Reference proteome</keyword>
<accession>A0ABP7LCE4</accession>
<comment type="caution">
    <text evidence="3">The sequence shown here is derived from an EMBL/GenBank/DDBJ whole genome shotgun (WGS) entry which is preliminary data.</text>
</comment>
<dbReference type="InterPro" id="IPR021797">
    <property type="entry name" value="Wzy_C_2"/>
</dbReference>
<name>A0ABP7LCE4_9GAMM</name>
<evidence type="ECO:0000313" key="4">
    <source>
        <dbReference type="Proteomes" id="UP001499994"/>
    </source>
</evidence>
<keyword evidence="1" id="KW-1133">Transmembrane helix</keyword>
<reference evidence="4" key="1">
    <citation type="journal article" date="2019" name="Int. J. Syst. Evol. Microbiol.">
        <title>The Global Catalogue of Microorganisms (GCM) 10K type strain sequencing project: providing services to taxonomists for standard genome sequencing and annotation.</title>
        <authorList>
            <consortium name="The Broad Institute Genomics Platform"/>
            <consortium name="The Broad Institute Genome Sequencing Center for Infectious Disease"/>
            <person name="Wu L."/>
            <person name="Ma J."/>
        </authorList>
    </citation>
    <scope>NUCLEOTIDE SEQUENCE [LARGE SCALE GENOMIC DNA]</scope>
    <source>
        <strain evidence="4">JCM 17201</strain>
    </source>
</reference>
<dbReference type="Pfam" id="PF11846">
    <property type="entry name" value="Wzy_C_2"/>
    <property type="match status" value="1"/>
</dbReference>